<protein>
    <submittedName>
        <fullName evidence="4">CBS domain-containing protein</fullName>
    </submittedName>
</protein>
<comment type="caution">
    <text evidence="4">The sequence shown here is derived from an EMBL/GenBank/DDBJ whole genome shotgun (WGS) entry which is preliminary data.</text>
</comment>
<dbReference type="Gene3D" id="3.10.580.10">
    <property type="entry name" value="CBS-domain"/>
    <property type="match status" value="2"/>
</dbReference>
<accession>A0A928VN89</accession>
<feature type="domain" description="CBS" evidence="3">
    <location>
        <begin position="237"/>
        <end position="295"/>
    </location>
</feature>
<dbReference type="SMART" id="SM00116">
    <property type="entry name" value="CBS"/>
    <property type="match status" value="4"/>
</dbReference>
<evidence type="ECO:0000259" key="3">
    <source>
        <dbReference type="PROSITE" id="PS51371"/>
    </source>
</evidence>
<dbReference type="Pfam" id="PF00571">
    <property type="entry name" value="CBS"/>
    <property type="match status" value="3"/>
</dbReference>
<evidence type="ECO:0000313" key="5">
    <source>
        <dbReference type="Proteomes" id="UP000625316"/>
    </source>
</evidence>
<dbReference type="CDD" id="cd04620">
    <property type="entry name" value="CBS_two-component_sensor_histidine_kinase_repeat1"/>
    <property type="match status" value="1"/>
</dbReference>
<dbReference type="InterPro" id="IPR051257">
    <property type="entry name" value="Diverse_CBS-Domain"/>
</dbReference>
<evidence type="ECO:0000313" key="4">
    <source>
        <dbReference type="EMBL" id="MBE9030732.1"/>
    </source>
</evidence>
<gene>
    <name evidence="4" type="ORF">IQ266_13425</name>
</gene>
<feature type="domain" description="CBS" evidence="3">
    <location>
        <begin position="168"/>
        <end position="230"/>
    </location>
</feature>
<dbReference type="InterPro" id="IPR000644">
    <property type="entry name" value="CBS_dom"/>
</dbReference>
<feature type="domain" description="CBS" evidence="3">
    <location>
        <begin position="101"/>
        <end position="159"/>
    </location>
</feature>
<dbReference type="SUPFAM" id="SSF54631">
    <property type="entry name" value="CBS-domain pair"/>
    <property type="match status" value="2"/>
</dbReference>
<dbReference type="EMBL" id="JADEXQ010000042">
    <property type="protein sequence ID" value="MBE9030732.1"/>
    <property type="molecule type" value="Genomic_DNA"/>
</dbReference>
<dbReference type="RefSeq" id="WP_264325562.1">
    <property type="nucleotide sequence ID" value="NZ_JADEXQ010000042.1"/>
</dbReference>
<dbReference type="PROSITE" id="PS51371">
    <property type="entry name" value="CBS"/>
    <property type="match status" value="3"/>
</dbReference>
<organism evidence="4 5">
    <name type="scientific">Romeriopsis navalis LEGE 11480</name>
    <dbReference type="NCBI Taxonomy" id="2777977"/>
    <lineage>
        <taxon>Bacteria</taxon>
        <taxon>Bacillati</taxon>
        <taxon>Cyanobacteriota</taxon>
        <taxon>Cyanophyceae</taxon>
        <taxon>Leptolyngbyales</taxon>
        <taxon>Leptolyngbyaceae</taxon>
        <taxon>Romeriopsis</taxon>
        <taxon>Romeriopsis navalis</taxon>
    </lineage>
</organism>
<dbReference type="PANTHER" id="PTHR43080:SF2">
    <property type="entry name" value="CBS DOMAIN-CONTAINING PROTEIN"/>
    <property type="match status" value="1"/>
</dbReference>
<reference evidence="4" key="1">
    <citation type="submission" date="2020-10" db="EMBL/GenBank/DDBJ databases">
        <authorList>
            <person name="Castelo-Branco R."/>
            <person name="Eusebio N."/>
            <person name="Adriana R."/>
            <person name="Vieira A."/>
            <person name="Brugerolle De Fraissinette N."/>
            <person name="Rezende De Castro R."/>
            <person name="Schneider M.P."/>
            <person name="Vasconcelos V."/>
            <person name="Leao P.N."/>
        </authorList>
    </citation>
    <scope>NUCLEOTIDE SEQUENCE</scope>
    <source>
        <strain evidence="4">LEGE 11480</strain>
    </source>
</reference>
<dbReference type="AlphaFoldDB" id="A0A928VN89"/>
<dbReference type="Proteomes" id="UP000625316">
    <property type="component" value="Unassembled WGS sequence"/>
</dbReference>
<keyword evidence="5" id="KW-1185">Reference proteome</keyword>
<evidence type="ECO:0000256" key="2">
    <source>
        <dbReference type="PROSITE-ProRule" id="PRU00703"/>
    </source>
</evidence>
<keyword evidence="1 2" id="KW-0129">CBS domain</keyword>
<dbReference type="CDD" id="cd17774">
    <property type="entry name" value="CBS_two-component_sensor_histidine_kinase_repeat2"/>
    <property type="match status" value="1"/>
</dbReference>
<dbReference type="InterPro" id="IPR046342">
    <property type="entry name" value="CBS_dom_sf"/>
</dbReference>
<proteinExistence type="predicted"/>
<name>A0A928VN89_9CYAN</name>
<evidence type="ECO:0000256" key="1">
    <source>
        <dbReference type="ARBA" id="ARBA00023122"/>
    </source>
</evidence>
<dbReference type="PANTHER" id="PTHR43080">
    <property type="entry name" value="CBS DOMAIN-CONTAINING PROTEIN CBSX3, MITOCHONDRIAL"/>
    <property type="match status" value="1"/>
</dbReference>
<sequence>MSLDPSSAYAPSLEDAIDRDPLIVAPDFSVIETIALISQSHGRTCGLVADVEPAAAVPRSRSSCVLVMSGDALLGILTERDVVRLAADAVDLNDVSIASVMIHPIVTLPQSALQDIFAALFLFRRYRIRHLPVVDDDGKLVGVISHESIRQILRPANLLRFRRVSDVMTDSVIHAPLHTPVLQLAKLMATNRVSCIVITQLNDAQNDYPVGIVTERDIVQFQAFQINLATTQAEAVMSTPLFLLNPEDSLWVAHQEMQQRRVGRLVVSWNWGQGLGLVTQSSLLRVFDPMEMYGVIENLQETIQELQTKLPDSAVTSSSLDLAQVAYGRFEQAKQSAIAADAAADADPANVPALLDQLQQAITQGMQPHISPEQQVAQLQTALDYLSGVRRLLQS</sequence>